<proteinExistence type="predicted"/>
<protein>
    <submittedName>
        <fullName evidence="3">Uncharacterized protein</fullName>
    </submittedName>
</protein>
<evidence type="ECO:0000256" key="1">
    <source>
        <dbReference type="SAM" id="MobiDB-lite"/>
    </source>
</evidence>
<evidence type="ECO:0000256" key="2">
    <source>
        <dbReference type="SAM" id="Phobius"/>
    </source>
</evidence>
<keyword evidence="2" id="KW-0812">Transmembrane</keyword>
<feature type="transmembrane region" description="Helical" evidence="2">
    <location>
        <begin position="6"/>
        <end position="24"/>
    </location>
</feature>
<sequence length="92" mass="9960">MWTLTAFWILFGAAIFVTGLVTCVRYRRRLRRAAEVFADDEEAVDVPETAADTQLYPLVPLVADLTELQLGRAGAGGGASRDPTRPAACHLA</sequence>
<dbReference type="Proteomes" id="UP000557566">
    <property type="component" value="Unassembled WGS sequence"/>
</dbReference>
<organism evidence="3 4">
    <name type="scientific">Ophiocordyceps sinensis</name>
    <dbReference type="NCBI Taxonomy" id="72228"/>
    <lineage>
        <taxon>Eukaryota</taxon>
        <taxon>Fungi</taxon>
        <taxon>Dikarya</taxon>
        <taxon>Ascomycota</taxon>
        <taxon>Pezizomycotina</taxon>
        <taxon>Sordariomycetes</taxon>
        <taxon>Hypocreomycetidae</taxon>
        <taxon>Hypocreales</taxon>
        <taxon>Ophiocordycipitaceae</taxon>
        <taxon>Ophiocordyceps</taxon>
    </lineage>
</organism>
<keyword evidence="4" id="KW-1185">Reference proteome</keyword>
<keyword evidence="2" id="KW-1133">Transmembrane helix</keyword>
<comment type="caution">
    <text evidence="3">The sequence shown here is derived from an EMBL/GenBank/DDBJ whole genome shotgun (WGS) entry which is preliminary data.</text>
</comment>
<dbReference type="EMBL" id="JAAVMX010000005">
    <property type="protein sequence ID" value="KAF4507809.1"/>
    <property type="molecule type" value="Genomic_DNA"/>
</dbReference>
<gene>
    <name evidence="3" type="ORF">G6O67_004270</name>
</gene>
<evidence type="ECO:0000313" key="3">
    <source>
        <dbReference type="EMBL" id="KAF4507809.1"/>
    </source>
</evidence>
<name>A0A8H4LYC6_9HYPO</name>
<dbReference type="AlphaFoldDB" id="A0A8H4LYC6"/>
<accession>A0A8H4LYC6</accession>
<feature type="region of interest" description="Disordered" evidence="1">
    <location>
        <begin position="72"/>
        <end position="92"/>
    </location>
</feature>
<evidence type="ECO:0000313" key="4">
    <source>
        <dbReference type="Proteomes" id="UP000557566"/>
    </source>
</evidence>
<keyword evidence="2" id="KW-0472">Membrane</keyword>
<reference evidence="3 4" key="1">
    <citation type="journal article" date="2020" name="Genome Biol. Evol.">
        <title>A new high-quality draft genome assembly of the Chinese cordyceps Ophiocordyceps sinensis.</title>
        <authorList>
            <person name="Shu R."/>
            <person name="Zhang J."/>
            <person name="Meng Q."/>
            <person name="Zhang H."/>
            <person name="Zhou G."/>
            <person name="Li M."/>
            <person name="Wu P."/>
            <person name="Zhao Y."/>
            <person name="Chen C."/>
            <person name="Qin Q."/>
        </authorList>
    </citation>
    <scope>NUCLEOTIDE SEQUENCE [LARGE SCALE GENOMIC DNA]</scope>
    <source>
        <strain evidence="3 4">IOZ07</strain>
    </source>
</reference>